<dbReference type="RefSeq" id="WP_376995960.1">
    <property type="nucleotide sequence ID" value="NZ_JBHSLC010000025.1"/>
</dbReference>
<name>A0ABW0G5M1_9PROT</name>
<keyword evidence="1" id="KW-1133">Transmembrane helix</keyword>
<comment type="caution">
    <text evidence="2">The sequence shown here is derived from an EMBL/GenBank/DDBJ whole genome shotgun (WGS) entry which is preliminary data.</text>
</comment>
<sequence>MAVSNGSMAVWCSLKQGGRKTEIETHFNYWRVAGTGQRAPGGLLRRDFLEVGVLLFDPSEINHISIFVPFVVAAETVEDLGTYFGDPDIAQGIFNEVLSSDKHSLSGEQWINLLCMDDSLFCRVHVFLKQNNSIDSSEICIKYEGGGTIITILPHAVESSSARLPVGGRLYFRLRIYAQPEQQSPFVNVITPTDRHFQSGFEEVEYVDFRLNEARTLPAPIERQMKRDAANGRASINRVAFLTAVPVLSELSVSNTAFYKNRLLEHDPWDKYVPGGIPQGMMVYHWRKGEPGQFVDDFTAFVKLQTRRTSNTILLIYLVIAFLFGIVGNLTASGIVALYQSYYAEKK</sequence>
<dbReference type="EMBL" id="JBHSLC010000025">
    <property type="protein sequence ID" value="MFC5356385.1"/>
    <property type="molecule type" value="Genomic_DNA"/>
</dbReference>
<evidence type="ECO:0000256" key="1">
    <source>
        <dbReference type="SAM" id="Phobius"/>
    </source>
</evidence>
<feature type="transmembrane region" description="Helical" evidence="1">
    <location>
        <begin position="314"/>
        <end position="339"/>
    </location>
</feature>
<keyword evidence="3" id="KW-1185">Reference proteome</keyword>
<organism evidence="2 3">
    <name type="scientific">Azospirillum himalayense</name>
    <dbReference type="NCBI Taxonomy" id="654847"/>
    <lineage>
        <taxon>Bacteria</taxon>
        <taxon>Pseudomonadati</taxon>
        <taxon>Pseudomonadota</taxon>
        <taxon>Alphaproteobacteria</taxon>
        <taxon>Rhodospirillales</taxon>
        <taxon>Azospirillaceae</taxon>
        <taxon>Azospirillum</taxon>
    </lineage>
</organism>
<proteinExistence type="predicted"/>
<keyword evidence="1" id="KW-0472">Membrane</keyword>
<accession>A0ABW0G5M1</accession>
<reference evidence="3" key="1">
    <citation type="journal article" date="2019" name="Int. J. Syst. Evol. Microbiol.">
        <title>The Global Catalogue of Microorganisms (GCM) 10K type strain sequencing project: providing services to taxonomists for standard genome sequencing and annotation.</title>
        <authorList>
            <consortium name="The Broad Institute Genomics Platform"/>
            <consortium name="The Broad Institute Genome Sequencing Center for Infectious Disease"/>
            <person name="Wu L."/>
            <person name="Ma J."/>
        </authorList>
    </citation>
    <scope>NUCLEOTIDE SEQUENCE [LARGE SCALE GENOMIC DNA]</scope>
    <source>
        <strain evidence="3">CCUG 58760</strain>
    </source>
</reference>
<keyword evidence="1" id="KW-0812">Transmembrane</keyword>
<gene>
    <name evidence="2" type="ORF">ACFPMG_15335</name>
</gene>
<protein>
    <submittedName>
        <fullName evidence="2">Uncharacterized protein</fullName>
    </submittedName>
</protein>
<dbReference type="Proteomes" id="UP001596166">
    <property type="component" value="Unassembled WGS sequence"/>
</dbReference>
<evidence type="ECO:0000313" key="3">
    <source>
        <dbReference type="Proteomes" id="UP001596166"/>
    </source>
</evidence>
<evidence type="ECO:0000313" key="2">
    <source>
        <dbReference type="EMBL" id="MFC5356385.1"/>
    </source>
</evidence>